<dbReference type="STRING" id="1230383.M5EJP5"/>
<dbReference type="Pfam" id="PF00106">
    <property type="entry name" value="adh_short"/>
    <property type="match status" value="1"/>
</dbReference>
<dbReference type="PANTHER" id="PTHR42901:SF1">
    <property type="entry name" value="ALCOHOL DEHYDROGENASE"/>
    <property type="match status" value="1"/>
</dbReference>
<dbReference type="InterPro" id="IPR036291">
    <property type="entry name" value="NAD(P)-bd_dom_sf"/>
</dbReference>
<keyword evidence="2" id="KW-0521">NADP</keyword>
<dbReference type="HOGENOM" id="CLU_010194_2_10_1"/>
<comment type="similarity">
    <text evidence="1 4">Belongs to the short-chain dehydrogenases/reductases (SDR) family.</text>
</comment>
<dbReference type="Gene3D" id="3.40.50.720">
    <property type="entry name" value="NAD(P)-binding Rossmann-like Domain"/>
    <property type="match status" value="1"/>
</dbReference>
<keyword evidence="6" id="KW-1185">Reference proteome</keyword>
<evidence type="ECO:0000313" key="6">
    <source>
        <dbReference type="Proteomes" id="UP000186303"/>
    </source>
</evidence>
<gene>
    <name evidence="5" type="ORF">MSYG_2105</name>
</gene>
<reference evidence="6" key="1">
    <citation type="journal article" date="2017" name="Nucleic Acids Res.">
        <title>Proteogenomics produces comprehensive and highly accurate protein-coding gene annotation in a complete genome assembly of Malassezia sympodialis.</title>
        <authorList>
            <person name="Zhu Y."/>
            <person name="Engstroem P.G."/>
            <person name="Tellgren-Roth C."/>
            <person name="Baudo C.D."/>
            <person name="Kennell J.C."/>
            <person name="Sun S."/>
            <person name="Billmyre R.B."/>
            <person name="Schroeder M.S."/>
            <person name="Andersson A."/>
            <person name="Holm T."/>
            <person name="Sigurgeirsson B."/>
            <person name="Wu G."/>
            <person name="Sankaranarayanan S.R."/>
            <person name="Siddharthan R."/>
            <person name="Sanyal K."/>
            <person name="Lundeberg J."/>
            <person name="Nystedt B."/>
            <person name="Boekhout T."/>
            <person name="Dawson T.L. Jr."/>
            <person name="Heitman J."/>
            <person name="Scheynius A."/>
            <person name="Lehtioe J."/>
        </authorList>
    </citation>
    <scope>NUCLEOTIDE SEQUENCE [LARGE SCALE GENOMIC DNA]</scope>
    <source>
        <strain evidence="6">ATCC 42132</strain>
    </source>
</reference>
<dbReference type="EMBL" id="LT671823">
    <property type="protein sequence ID" value="SHO77762.1"/>
    <property type="molecule type" value="Genomic_DNA"/>
</dbReference>
<dbReference type="InterPro" id="IPR002347">
    <property type="entry name" value="SDR_fam"/>
</dbReference>
<dbReference type="GO" id="GO:0016616">
    <property type="term" value="F:oxidoreductase activity, acting on the CH-OH group of donors, NAD or NADP as acceptor"/>
    <property type="evidence" value="ECO:0007669"/>
    <property type="project" value="UniProtKB-ARBA"/>
</dbReference>
<dbReference type="OrthoDB" id="1933281at2759"/>
<evidence type="ECO:0000313" key="5">
    <source>
        <dbReference type="EMBL" id="SHO77762.1"/>
    </source>
</evidence>
<dbReference type="Proteomes" id="UP000186303">
    <property type="component" value="Chromosome 3"/>
</dbReference>
<accession>M5EJP5</accession>
<dbReference type="FunFam" id="3.40.50.720:FF:000047">
    <property type="entry name" value="NADP-dependent L-serine/L-allo-threonine dehydrogenase"/>
    <property type="match status" value="1"/>
</dbReference>
<dbReference type="VEuPathDB" id="FungiDB:MSYG_2105"/>
<dbReference type="PRINTS" id="PR00080">
    <property type="entry name" value="SDRFAMILY"/>
</dbReference>
<dbReference type="InterPro" id="IPR020904">
    <property type="entry name" value="Sc_DH/Rdtase_CS"/>
</dbReference>
<evidence type="ECO:0000256" key="4">
    <source>
        <dbReference type="RuleBase" id="RU000363"/>
    </source>
</evidence>
<evidence type="ECO:0000256" key="3">
    <source>
        <dbReference type="ARBA" id="ARBA00023002"/>
    </source>
</evidence>
<dbReference type="PROSITE" id="PS00061">
    <property type="entry name" value="ADH_SHORT"/>
    <property type="match status" value="1"/>
</dbReference>
<dbReference type="PANTHER" id="PTHR42901">
    <property type="entry name" value="ALCOHOL DEHYDROGENASE"/>
    <property type="match status" value="1"/>
</dbReference>
<dbReference type="RefSeq" id="XP_018739188.1">
    <property type="nucleotide sequence ID" value="XM_018885654.1"/>
</dbReference>
<sequence>MSVFSTARLHDKVVLVTGASSGIGAAAAKLFARAGANVVLAARRAEKLADVEAACQEANTAGSTGHGGHYAAVSLDMRSTESLDTLLQRLPSWASNVDVLVNNAGLAMGTAQVGEIRAEDLDAMLETNVRGLIYVTQLFVRQFKERKAGHIINIGSVAGKEPYPGGSVYCATKFAVRAFTDALMKELVSTPIRVTNVQPGLVETEFSLVRYYGDKDAADKVYHGIEPLTPDDIAEEIVWAASRPAHVNVAETLVFPVHQASPFHIARSH</sequence>
<name>M5EJP5_MALS4</name>
<proteinExistence type="inferred from homology"/>
<protein>
    <submittedName>
        <fullName evidence="5">Similar to S.cerevisiae protein YMR226C (NADP(+)-dependent serine dehydrogenase and carbonyl reductase)</fullName>
    </submittedName>
</protein>
<dbReference type="AlphaFoldDB" id="M5EJP5"/>
<organism evidence="5 6">
    <name type="scientific">Malassezia sympodialis (strain ATCC 42132)</name>
    <name type="common">Atopic eczema-associated yeast</name>
    <dbReference type="NCBI Taxonomy" id="1230383"/>
    <lineage>
        <taxon>Eukaryota</taxon>
        <taxon>Fungi</taxon>
        <taxon>Dikarya</taxon>
        <taxon>Basidiomycota</taxon>
        <taxon>Ustilaginomycotina</taxon>
        <taxon>Malasseziomycetes</taxon>
        <taxon>Malasseziales</taxon>
        <taxon>Malasseziaceae</taxon>
        <taxon>Malassezia</taxon>
    </lineage>
</organism>
<dbReference type="KEGG" id="msym:MSY001_0562"/>
<evidence type="ECO:0000256" key="2">
    <source>
        <dbReference type="ARBA" id="ARBA00022857"/>
    </source>
</evidence>
<evidence type="ECO:0000256" key="1">
    <source>
        <dbReference type="ARBA" id="ARBA00006484"/>
    </source>
</evidence>
<dbReference type="PRINTS" id="PR00081">
    <property type="entry name" value="GDHRDH"/>
</dbReference>
<keyword evidence="3" id="KW-0560">Oxidoreductase</keyword>
<dbReference type="SUPFAM" id="SSF51735">
    <property type="entry name" value="NAD(P)-binding Rossmann-fold domains"/>
    <property type="match status" value="1"/>
</dbReference>
<dbReference type="OMA" id="WRWMWET"/>